<feature type="region of interest" description="Disordered" evidence="3">
    <location>
        <begin position="24"/>
        <end position="48"/>
    </location>
</feature>
<protein>
    <recommendedName>
        <fullName evidence="8">VPS9 domain-containing protein</fullName>
    </recommendedName>
</protein>
<dbReference type="STRING" id="669874.A0A1E4TR49"/>
<evidence type="ECO:0008006" key="8">
    <source>
        <dbReference type="Google" id="ProtNLM"/>
    </source>
</evidence>
<dbReference type="AlphaFoldDB" id="A0A1E4TR49"/>
<feature type="domain" description="VPS9" evidence="5">
    <location>
        <begin position="265"/>
        <end position="411"/>
    </location>
</feature>
<feature type="compositionally biased region" description="Polar residues" evidence="3">
    <location>
        <begin position="38"/>
        <end position="48"/>
    </location>
</feature>
<feature type="region of interest" description="Disordered" evidence="3">
    <location>
        <begin position="77"/>
        <end position="102"/>
    </location>
</feature>
<evidence type="ECO:0000313" key="6">
    <source>
        <dbReference type="EMBL" id="ODV94246.1"/>
    </source>
</evidence>
<dbReference type="GO" id="GO:0005829">
    <property type="term" value="C:cytosol"/>
    <property type="evidence" value="ECO:0007669"/>
    <property type="project" value="TreeGrafter"/>
</dbReference>
<dbReference type="InterPro" id="IPR009060">
    <property type="entry name" value="UBA-like_sf"/>
</dbReference>
<evidence type="ECO:0000259" key="4">
    <source>
        <dbReference type="PROSITE" id="PS51140"/>
    </source>
</evidence>
<evidence type="ECO:0000256" key="2">
    <source>
        <dbReference type="SAM" id="Coils"/>
    </source>
</evidence>
<dbReference type="Proteomes" id="UP000094236">
    <property type="component" value="Unassembled WGS sequence"/>
</dbReference>
<keyword evidence="7" id="KW-1185">Reference proteome</keyword>
<evidence type="ECO:0000256" key="1">
    <source>
        <dbReference type="ARBA" id="ARBA00022786"/>
    </source>
</evidence>
<dbReference type="GO" id="GO:0031267">
    <property type="term" value="F:small GTPase binding"/>
    <property type="evidence" value="ECO:0007669"/>
    <property type="project" value="TreeGrafter"/>
</dbReference>
<dbReference type="PANTHER" id="PTHR23101:SF25">
    <property type="entry name" value="GTPASE-ACTIVATING PROTEIN AND VPS9 DOMAIN-CONTAINING PROTEIN 1"/>
    <property type="match status" value="1"/>
</dbReference>
<proteinExistence type="predicted"/>
<feature type="compositionally biased region" description="Acidic residues" evidence="3">
    <location>
        <begin position="77"/>
        <end position="91"/>
    </location>
</feature>
<keyword evidence="1" id="KW-0833">Ubl conjugation pathway</keyword>
<feature type="domain" description="CUE" evidence="4">
    <location>
        <begin position="568"/>
        <end position="611"/>
    </location>
</feature>
<dbReference type="PROSITE" id="PS51205">
    <property type="entry name" value="VPS9"/>
    <property type="match status" value="1"/>
</dbReference>
<dbReference type="PROSITE" id="PS51140">
    <property type="entry name" value="CUE"/>
    <property type="match status" value="1"/>
</dbReference>
<dbReference type="GO" id="GO:0016192">
    <property type="term" value="P:vesicle-mediated transport"/>
    <property type="evidence" value="ECO:0007669"/>
    <property type="project" value="InterPro"/>
</dbReference>
<dbReference type="GO" id="GO:0030139">
    <property type="term" value="C:endocytic vesicle"/>
    <property type="evidence" value="ECO:0007669"/>
    <property type="project" value="TreeGrafter"/>
</dbReference>
<dbReference type="Pfam" id="PF02204">
    <property type="entry name" value="VPS9"/>
    <property type="match status" value="1"/>
</dbReference>
<dbReference type="InterPro" id="IPR041545">
    <property type="entry name" value="DUF5601"/>
</dbReference>
<dbReference type="InterPro" id="IPR037191">
    <property type="entry name" value="VPS9_dom_sf"/>
</dbReference>
<dbReference type="Gene3D" id="1.10.8.10">
    <property type="entry name" value="DNA helicase RuvA subunit, C-terminal domain"/>
    <property type="match status" value="1"/>
</dbReference>
<organism evidence="6 7">
    <name type="scientific">Pachysolen tannophilus NRRL Y-2460</name>
    <dbReference type="NCBI Taxonomy" id="669874"/>
    <lineage>
        <taxon>Eukaryota</taxon>
        <taxon>Fungi</taxon>
        <taxon>Dikarya</taxon>
        <taxon>Ascomycota</taxon>
        <taxon>Saccharomycotina</taxon>
        <taxon>Pichiomycetes</taxon>
        <taxon>Pachysolenaceae</taxon>
        <taxon>Pachysolen</taxon>
    </lineage>
</organism>
<dbReference type="SUPFAM" id="SSF109993">
    <property type="entry name" value="VPS9 domain"/>
    <property type="match status" value="1"/>
</dbReference>
<dbReference type="InterPro" id="IPR003892">
    <property type="entry name" value="CUE"/>
</dbReference>
<evidence type="ECO:0000313" key="7">
    <source>
        <dbReference type="Proteomes" id="UP000094236"/>
    </source>
</evidence>
<feature type="region of interest" description="Disordered" evidence="3">
    <location>
        <begin position="519"/>
        <end position="560"/>
    </location>
</feature>
<dbReference type="GO" id="GO:0005085">
    <property type="term" value="F:guanyl-nucleotide exchange factor activity"/>
    <property type="evidence" value="ECO:0007669"/>
    <property type="project" value="InterPro"/>
</dbReference>
<dbReference type="InterPro" id="IPR041804">
    <property type="entry name" value="Vps9_CUE"/>
</dbReference>
<feature type="compositionally biased region" description="Low complexity" evidence="3">
    <location>
        <begin position="521"/>
        <end position="542"/>
    </location>
</feature>
<dbReference type="GO" id="GO:0043130">
    <property type="term" value="F:ubiquitin binding"/>
    <property type="evidence" value="ECO:0007669"/>
    <property type="project" value="InterPro"/>
</dbReference>
<dbReference type="SUPFAM" id="SSF46934">
    <property type="entry name" value="UBA-like"/>
    <property type="match status" value="1"/>
</dbReference>
<dbReference type="PANTHER" id="PTHR23101">
    <property type="entry name" value="RAB GDP/GTP EXCHANGE FACTOR"/>
    <property type="match status" value="1"/>
</dbReference>
<keyword evidence="2" id="KW-0175">Coiled coil</keyword>
<name>A0A1E4TR49_PACTA</name>
<dbReference type="InterPro" id="IPR003123">
    <property type="entry name" value="VPS9"/>
</dbReference>
<reference evidence="7" key="1">
    <citation type="submission" date="2016-05" db="EMBL/GenBank/DDBJ databases">
        <title>Comparative genomics of biotechnologically important yeasts.</title>
        <authorList>
            <consortium name="DOE Joint Genome Institute"/>
            <person name="Riley R."/>
            <person name="Haridas S."/>
            <person name="Wolfe K.H."/>
            <person name="Lopes M.R."/>
            <person name="Hittinger C.T."/>
            <person name="Goker M."/>
            <person name="Salamov A."/>
            <person name="Wisecaver J."/>
            <person name="Long T.M."/>
            <person name="Aerts A.L."/>
            <person name="Barry K."/>
            <person name="Choi C."/>
            <person name="Clum A."/>
            <person name="Coughlan A.Y."/>
            <person name="Deshpande S."/>
            <person name="Douglass A.P."/>
            <person name="Hanson S.J."/>
            <person name="Klenk H.-P."/>
            <person name="Labutti K."/>
            <person name="Lapidus A."/>
            <person name="Lindquist E."/>
            <person name="Lipzen A."/>
            <person name="Meier-Kolthoff J.P."/>
            <person name="Ohm R.A."/>
            <person name="Otillar R.P."/>
            <person name="Pangilinan J."/>
            <person name="Peng Y."/>
            <person name="Rokas A."/>
            <person name="Rosa C.A."/>
            <person name="Scheuner C."/>
            <person name="Sibirny A.A."/>
            <person name="Slot J.C."/>
            <person name="Stielow J.B."/>
            <person name="Sun H."/>
            <person name="Kurtzman C.P."/>
            <person name="Blackwell M."/>
            <person name="Grigoriev I.V."/>
            <person name="Jeffries T.W."/>
        </authorList>
    </citation>
    <scope>NUCLEOTIDE SEQUENCE [LARGE SCALE GENOMIC DNA]</scope>
    <source>
        <strain evidence="7">NRRL Y-2460</strain>
    </source>
</reference>
<accession>A0A1E4TR49</accession>
<dbReference type="Gene3D" id="1.20.1050.80">
    <property type="entry name" value="VPS9 domain"/>
    <property type="match status" value="1"/>
</dbReference>
<dbReference type="Gene3D" id="1.10.246.120">
    <property type="match status" value="1"/>
</dbReference>
<feature type="coiled-coil region" evidence="2">
    <location>
        <begin position="414"/>
        <end position="446"/>
    </location>
</feature>
<dbReference type="CDD" id="cd14369">
    <property type="entry name" value="CUE_VPS9_like"/>
    <property type="match status" value="1"/>
</dbReference>
<dbReference type="EMBL" id="KV454016">
    <property type="protein sequence ID" value="ODV94246.1"/>
    <property type="molecule type" value="Genomic_DNA"/>
</dbReference>
<gene>
    <name evidence="6" type="ORF">PACTADRAFT_4193</name>
</gene>
<evidence type="ECO:0000259" key="5">
    <source>
        <dbReference type="PROSITE" id="PS51205"/>
    </source>
</evidence>
<dbReference type="OrthoDB" id="300289at2759"/>
<dbReference type="SMART" id="SM00167">
    <property type="entry name" value="VPS9"/>
    <property type="match status" value="1"/>
</dbReference>
<dbReference type="Pfam" id="PF18151">
    <property type="entry name" value="DUF5601"/>
    <property type="match status" value="1"/>
</dbReference>
<dbReference type="InterPro" id="IPR045046">
    <property type="entry name" value="Vps9-like"/>
</dbReference>
<sequence length="611" mass="68827">MSSNNAKGKGKVKVGVGAGVENSDGLGNLVMLQPGSMKKTTNNSFNPNKSKAEIEQLGITCYNDNEADNLLQLDVVDDGEDSSTDNSDGEESSQMSLFGTTTTTTSTSEDEFIVLGKNDNTKLDTIENSDTRKVSSGSLNGNLRPFNLRASSQLQLQQFDFNFFLNQLKVKNCEPILKYIKSFLTQFQKKNWNVDEQVKLIKDFEKFIYEKIITIRPFNEYHERYQLDNIKEGFEKLITTRVYRQIFSPVIPKKNLSEKHQQEDLLVDLKLKQNLSRFKWLEPRHLDLPESLITDGSSVSFIKSSVEELNKLNKYRSPRDKIICFLNCCKLIFILIRQQYQKNKLTENADSLIPATIYVILQAQPKYLFSNLNYIERFRNEAFLQGEPLYYISTMKCACNFLIDITKGSLTIDEEEYNTKLKEAELKIAEDKMATVEKMKNKTDSEAENQSSILGLLPQQFNNLSPLNNLNQETPATQFLSDQAEILQQKLSNLNLGSQNNLFSNFSNLVNKFGNTPLLASSPSSSSSSNSSHSSSSSSLSSIGQSNGASNYRQYQEQDQDPLEANHVSQQLIDDVSAMFPDLDKNIVGDIVATKGGNIGECVDFCLELQG</sequence>
<feature type="compositionally biased region" description="Polar residues" evidence="3">
    <location>
        <begin position="543"/>
        <end position="557"/>
    </location>
</feature>
<evidence type="ECO:0000256" key="3">
    <source>
        <dbReference type="SAM" id="MobiDB-lite"/>
    </source>
</evidence>